<feature type="compositionally biased region" description="Basic and acidic residues" evidence="1">
    <location>
        <begin position="28"/>
        <end position="38"/>
    </location>
</feature>
<evidence type="ECO:0000313" key="3">
    <source>
        <dbReference type="Proteomes" id="UP000261620"/>
    </source>
</evidence>
<reference evidence="2" key="1">
    <citation type="submission" date="2025-08" db="UniProtKB">
        <authorList>
            <consortium name="Ensembl"/>
        </authorList>
    </citation>
    <scope>IDENTIFICATION</scope>
</reference>
<feature type="region of interest" description="Disordered" evidence="1">
    <location>
        <begin position="28"/>
        <end position="47"/>
    </location>
</feature>
<dbReference type="OMA" id="REHLCWT"/>
<organism evidence="2 3">
    <name type="scientific">Mola mola</name>
    <name type="common">Ocean sunfish</name>
    <name type="synonym">Tetraodon mola</name>
    <dbReference type="NCBI Taxonomy" id="94237"/>
    <lineage>
        <taxon>Eukaryota</taxon>
        <taxon>Metazoa</taxon>
        <taxon>Chordata</taxon>
        <taxon>Craniata</taxon>
        <taxon>Vertebrata</taxon>
        <taxon>Euteleostomi</taxon>
        <taxon>Actinopterygii</taxon>
        <taxon>Neopterygii</taxon>
        <taxon>Teleostei</taxon>
        <taxon>Neoteleostei</taxon>
        <taxon>Acanthomorphata</taxon>
        <taxon>Eupercaria</taxon>
        <taxon>Tetraodontiformes</taxon>
        <taxon>Molidae</taxon>
        <taxon>Mola</taxon>
    </lineage>
</organism>
<evidence type="ECO:0000313" key="2">
    <source>
        <dbReference type="Ensembl" id="ENSMMOP00000021061.1"/>
    </source>
</evidence>
<dbReference type="Ensembl" id="ENSMMOT00000021417.1">
    <property type="protein sequence ID" value="ENSMMOP00000021061.1"/>
    <property type="gene ID" value="ENSMMOG00000016019.1"/>
</dbReference>
<sequence length="132" mass="15614">MLQTGCSQGRLPLSLECQSVISRLQQRHRETGRVTERHRSGRPLATSHADGCFNVNSGLRNQMMSANQLQARLREVRGVPDHTTRHRLHLLAWAREHLRWMRNQWLRGTLRIHFLITYIRNQMRIRSDCRLL</sequence>
<evidence type="ECO:0000256" key="1">
    <source>
        <dbReference type="SAM" id="MobiDB-lite"/>
    </source>
</evidence>
<protein>
    <submittedName>
        <fullName evidence="2">Uncharacterized protein</fullName>
    </submittedName>
</protein>
<name>A0A3Q3XEF2_MOLML</name>
<accession>A0A3Q3XEF2</accession>
<dbReference type="AlphaFoldDB" id="A0A3Q3XEF2"/>
<keyword evidence="3" id="KW-1185">Reference proteome</keyword>
<proteinExistence type="predicted"/>
<reference evidence="2" key="2">
    <citation type="submission" date="2025-09" db="UniProtKB">
        <authorList>
            <consortium name="Ensembl"/>
        </authorList>
    </citation>
    <scope>IDENTIFICATION</scope>
</reference>
<dbReference type="Proteomes" id="UP000261620">
    <property type="component" value="Unplaced"/>
</dbReference>